<dbReference type="Proteomes" id="UP000199584">
    <property type="component" value="Unassembled WGS sequence"/>
</dbReference>
<dbReference type="EMBL" id="FOYM01000017">
    <property type="protein sequence ID" value="SFR08656.1"/>
    <property type="molecule type" value="Genomic_DNA"/>
</dbReference>
<dbReference type="RefSeq" id="WP_092484018.1">
    <property type="nucleotide sequence ID" value="NZ_FOYM01000017.1"/>
</dbReference>
<sequence>MKKSQLGNFVVLFRPGVVTGIHNEREIILNDICEKFGGLDCRLFDPYLVYDRLTDAGLLVRVEQRNAYGYAAVSFFYPAKTNERKVRQKIINAILGEIKNDPKVLASGYAIISDKYGNMKLKHGRTRVKHVTRTSLCHKM</sequence>
<evidence type="ECO:0000313" key="2">
    <source>
        <dbReference type="Proteomes" id="UP000199584"/>
    </source>
</evidence>
<gene>
    <name evidence="1" type="ORF">SAMN05660706_11725</name>
</gene>
<protein>
    <submittedName>
        <fullName evidence="1">Uncharacterized protein</fullName>
    </submittedName>
</protein>
<evidence type="ECO:0000313" key="1">
    <source>
        <dbReference type="EMBL" id="SFR08656.1"/>
    </source>
</evidence>
<dbReference type="AlphaFoldDB" id="A0A1I6DTA9"/>
<reference evidence="2" key="1">
    <citation type="submission" date="2016-10" db="EMBL/GenBank/DDBJ databases">
        <authorList>
            <person name="Varghese N."/>
            <person name="Submissions S."/>
        </authorList>
    </citation>
    <scope>NUCLEOTIDE SEQUENCE [LARGE SCALE GENOMIC DNA]</scope>
    <source>
        <strain evidence="2">DSM 3669</strain>
    </source>
</reference>
<proteinExistence type="predicted"/>
<organism evidence="1 2">
    <name type="scientific">Desulfoscipio geothermicus DSM 3669</name>
    <dbReference type="NCBI Taxonomy" id="1121426"/>
    <lineage>
        <taxon>Bacteria</taxon>
        <taxon>Bacillati</taxon>
        <taxon>Bacillota</taxon>
        <taxon>Clostridia</taxon>
        <taxon>Eubacteriales</taxon>
        <taxon>Desulfallaceae</taxon>
        <taxon>Desulfoscipio</taxon>
    </lineage>
</organism>
<keyword evidence="2" id="KW-1185">Reference proteome</keyword>
<accession>A0A1I6DTA9</accession>
<dbReference type="STRING" id="39060.SAMN05660706_11725"/>
<dbReference type="OrthoDB" id="1808603at2"/>
<name>A0A1I6DTA9_9FIRM</name>